<dbReference type="OMA" id="RVNTICF"/>
<evidence type="ECO:0000313" key="2">
    <source>
        <dbReference type="Proteomes" id="UP000000600"/>
    </source>
</evidence>
<dbReference type="SMART" id="SM00320">
    <property type="entry name" value="WD40"/>
    <property type="match status" value="3"/>
</dbReference>
<dbReference type="Gene3D" id="2.130.10.10">
    <property type="entry name" value="YVTN repeat-like/Quinoprotein amine dehydrogenase"/>
    <property type="match status" value="1"/>
</dbReference>
<sequence length="504" mass="58752">MQIQENQLIIDYIKKLLCPYHNKPIRYMSYSPNVPLGYKLICSDCAEDRGLNNYKEVESCVKEINKDRVPQPIRNACQQLMEFFDRMKNQVAAPLNQHTYFLRNTQNEGGLIQFQEELKQYYLDGLNSNYGQQLIANGKKIIFNSIRQLEAFSTDLTSLLTNSQYEQQSLTEIWKKEYQKQPSVIEVDFSDQEFFILSDEKLEVYNTQVDGIRLQQQHHLDKKINCMIKAQSKPLIFLGRYDGIVEVFEQLTNGDYVSSHKIEAHSSGKFQYGVSCIITNSDSSEIITGGYDALVKSWRFRNRQWQLISTLNQHKNIINSLSYNSDFNIIGSASQDRSFSLYKSNSQYLYLNSFTQTNTNRVNTICFVSPTNFVISLNQDTSIYLYTIQNTLDQIFKIENLQTIQLNKINTDITITVQPRYYESLKLLIFQSNNQTYYLCQDSQNKFQFFPISRYVSRNQSQDNSAQPENSLKGSMFRLMEYGQQSIQLFQEGSSYVVRASKFQ</sequence>
<dbReference type="AlphaFoldDB" id="A0BLP6"/>
<dbReference type="GeneID" id="5012645"/>
<dbReference type="OrthoDB" id="307592at2759"/>
<evidence type="ECO:0000313" key="1">
    <source>
        <dbReference type="EMBL" id="CAK59463.1"/>
    </source>
</evidence>
<dbReference type="PANTHER" id="PTHR19920:SF0">
    <property type="entry name" value="CYTOSOLIC IRON-SULFUR PROTEIN ASSEMBLY PROTEIN CIAO1-RELATED"/>
    <property type="match status" value="1"/>
</dbReference>
<dbReference type="EMBL" id="CT868002">
    <property type="protein sequence ID" value="CAK59463.1"/>
    <property type="molecule type" value="Genomic_DNA"/>
</dbReference>
<dbReference type="Proteomes" id="UP000000600">
    <property type="component" value="Unassembled WGS sequence"/>
</dbReference>
<dbReference type="InterPro" id="IPR001680">
    <property type="entry name" value="WD40_rpt"/>
</dbReference>
<organism evidence="1 2">
    <name type="scientific">Paramecium tetraurelia</name>
    <dbReference type="NCBI Taxonomy" id="5888"/>
    <lineage>
        <taxon>Eukaryota</taxon>
        <taxon>Sar</taxon>
        <taxon>Alveolata</taxon>
        <taxon>Ciliophora</taxon>
        <taxon>Intramacronucleata</taxon>
        <taxon>Oligohymenophorea</taxon>
        <taxon>Peniculida</taxon>
        <taxon>Parameciidae</taxon>
        <taxon>Paramecium</taxon>
    </lineage>
</organism>
<dbReference type="KEGG" id="ptm:GSPATT00030096001"/>
<proteinExistence type="predicted"/>
<dbReference type="InParanoid" id="A0BLP6"/>
<dbReference type="PANTHER" id="PTHR19920">
    <property type="entry name" value="WD40 PROTEIN CIAO1"/>
    <property type="match status" value="1"/>
</dbReference>
<dbReference type="InterPro" id="IPR036322">
    <property type="entry name" value="WD40_repeat_dom_sf"/>
</dbReference>
<protein>
    <submittedName>
        <fullName evidence="1">Uncharacterized protein</fullName>
    </submittedName>
</protein>
<dbReference type="STRING" id="5888.A0BLP6"/>
<reference evidence="1 2" key="1">
    <citation type="journal article" date="2006" name="Nature">
        <title>Global trends of whole-genome duplications revealed by the ciliate Paramecium tetraurelia.</title>
        <authorList>
            <consortium name="Genoscope"/>
            <person name="Aury J.-M."/>
            <person name="Jaillon O."/>
            <person name="Duret L."/>
            <person name="Noel B."/>
            <person name="Jubin C."/>
            <person name="Porcel B.M."/>
            <person name="Segurens B."/>
            <person name="Daubin V."/>
            <person name="Anthouard V."/>
            <person name="Aiach N."/>
            <person name="Arnaiz O."/>
            <person name="Billaut A."/>
            <person name="Beisson J."/>
            <person name="Blanc I."/>
            <person name="Bouhouche K."/>
            <person name="Camara F."/>
            <person name="Duharcourt S."/>
            <person name="Guigo R."/>
            <person name="Gogendeau D."/>
            <person name="Katinka M."/>
            <person name="Keller A.-M."/>
            <person name="Kissmehl R."/>
            <person name="Klotz C."/>
            <person name="Koll F."/>
            <person name="Le Moue A."/>
            <person name="Lepere C."/>
            <person name="Malinsky S."/>
            <person name="Nowacki M."/>
            <person name="Nowak J.K."/>
            <person name="Plattner H."/>
            <person name="Poulain J."/>
            <person name="Ruiz F."/>
            <person name="Serrano V."/>
            <person name="Zagulski M."/>
            <person name="Dessen P."/>
            <person name="Betermier M."/>
            <person name="Weissenbach J."/>
            <person name="Scarpelli C."/>
            <person name="Schachter V."/>
            <person name="Sperling L."/>
            <person name="Meyer E."/>
            <person name="Cohen J."/>
            <person name="Wincker P."/>
        </authorList>
    </citation>
    <scope>NUCLEOTIDE SEQUENCE [LARGE SCALE GENOMIC DNA]</scope>
    <source>
        <strain evidence="1 2">Stock d4-2</strain>
    </source>
</reference>
<keyword evidence="2" id="KW-1185">Reference proteome</keyword>
<name>A0BLP6_PARTE</name>
<dbReference type="RefSeq" id="XP_001426861.1">
    <property type="nucleotide sequence ID" value="XM_001426824.1"/>
</dbReference>
<gene>
    <name evidence="1" type="ORF">GSPATT00030096001</name>
</gene>
<dbReference type="HOGENOM" id="CLU_541291_0_0_1"/>
<dbReference type="Pfam" id="PF00400">
    <property type="entry name" value="WD40"/>
    <property type="match status" value="2"/>
</dbReference>
<dbReference type="SUPFAM" id="SSF50978">
    <property type="entry name" value="WD40 repeat-like"/>
    <property type="match status" value="1"/>
</dbReference>
<dbReference type="InterPro" id="IPR015943">
    <property type="entry name" value="WD40/YVTN_repeat-like_dom_sf"/>
</dbReference>
<accession>A0BLP6</accession>